<evidence type="ECO:0000313" key="8">
    <source>
        <dbReference type="Proteomes" id="UP000032360"/>
    </source>
</evidence>
<keyword evidence="3 7" id="KW-0489">Methyltransferase</keyword>
<comment type="catalytic activity">
    <reaction evidence="6">
        <text>a 2'-deoxyadenosine in DNA + S-adenosyl-L-methionine = an N(6)-methyl-2'-deoxyadenosine in DNA + S-adenosyl-L-homocysteine + H(+)</text>
        <dbReference type="Rhea" id="RHEA:15197"/>
        <dbReference type="Rhea" id="RHEA-COMP:12418"/>
        <dbReference type="Rhea" id="RHEA-COMP:12419"/>
        <dbReference type="ChEBI" id="CHEBI:15378"/>
        <dbReference type="ChEBI" id="CHEBI:57856"/>
        <dbReference type="ChEBI" id="CHEBI:59789"/>
        <dbReference type="ChEBI" id="CHEBI:90615"/>
        <dbReference type="ChEBI" id="CHEBI:90616"/>
        <dbReference type="EC" id="2.1.1.72"/>
    </reaction>
</comment>
<evidence type="ECO:0000256" key="3">
    <source>
        <dbReference type="ARBA" id="ARBA00022603"/>
    </source>
</evidence>
<dbReference type="Pfam" id="PF02086">
    <property type="entry name" value="MethyltransfD12"/>
    <property type="match status" value="1"/>
</dbReference>
<dbReference type="InterPro" id="IPR023095">
    <property type="entry name" value="Ade_MeTrfase_dom_2"/>
</dbReference>
<protein>
    <recommendedName>
        <fullName evidence="2">site-specific DNA-methyltransferase (adenine-specific)</fullName>
        <ecNumber evidence="2">2.1.1.72</ecNumber>
    </recommendedName>
</protein>
<evidence type="ECO:0000313" key="7">
    <source>
        <dbReference type="EMBL" id="KJF18168.1"/>
    </source>
</evidence>
<dbReference type="InterPro" id="IPR012327">
    <property type="entry name" value="MeTrfase_D12"/>
</dbReference>
<dbReference type="GO" id="GO:0032259">
    <property type="term" value="P:methylation"/>
    <property type="evidence" value="ECO:0007669"/>
    <property type="project" value="UniProtKB-KW"/>
</dbReference>
<keyword evidence="8" id="KW-1185">Reference proteome</keyword>
<dbReference type="PIRSF" id="PIRSF000398">
    <property type="entry name" value="M_m6A_EcoRV"/>
    <property type="match status" value="1"/>
</dbReference>
<dbReference type="STRING" id="1280514.AXFE_09130"/>
<dbReference type="PRINTS" id="PR00505">
    <property type="entry name" value="D12N6MTFRASE"/>
</dbReference>
<dbReference type="REBASE" id="114756">
    <property type="entry name" value="M.AfePyF3ORF9130P"/>
</dbReference>
<sequence>MGHTSTFSRDDLGLNYASLITYPSPLRYPGGKRKLANFIKLLIVQNQLIGCDYIEPFAGGAAVGLALLFEEYVNAIHLNDLDRSIFAFWDAVLNCTEDLCRKIYDTEVSFEEWERQRDVQLASDPTNLDLAFSTFFLNRTNRSGIITGGPIGGKDQHGQWKLDARYNKINLIQRIRKVARFRNRITLTQADAKDFLQTGSIDSAQRTLSYIDPPYYEKGRGLYKNFYEHKHHEEIAIRVTSLRSSWIVSYDAVTPIFDLYRGYQSIQYSLSYSAANRYRGNEVMFFSPELKPPISMSPTQVTKENLRIARSEIKS</sequence>
<dbReference type="Gene3D" id="3.40.50.150">
    <property type="entry name" value="Vaccinia Virus protein VP39"/>
    <property type="match status" value="1"/>
</dbReference>
<dbReference type="PANTHER" id="PTHR30481:SF2">
    <property type="entry name" value="SITE-SPECIFIC DNA-METHYLTRANSFERASE (ADENINE-SPECIFIC)"/>
    <property type="match status" value="1"/>
</dbReference>
<dbReference type="GO" id="GO:1904047">
    <property type="term" value="F:S-adenosyl-L-methionine binding"/>
    <property type="evidence" value="ECO:0007669"/>
    <property type="project" value="TreeGrafter"/>
</dbReference>
<evidence type="ECO:0000256" key="4">
    <source>
        <dbReference type="ARBA" id="ARBA00022679"/>
    </source>
</evidence>
<keyword evidence="4 7" id="KW-0808">Transferase</keyword>
<accession>A0A0D8HJP7</accession>
<evidence type="ECO:0000256" key="1">
    <source>
        <dbReference type="ARBA" id="ARBA00006594"/>
    </source>
</evidence>
<comment type="similarity">
    <text evidence="1">Belongs to the N(4)/N(6)-methyltransferase family.</text>
</comment>
<evidence type="ECO:0000256" key="6">
    <source>
        <dbReference type="ARBA" id="ARBA00047942"/>
    </source>
</evidence>
<dbReference type="InterPro" id="IPR029063">
    <property type="entry name" value="SAM-dependent_MTases_sf"/>
</dbReference>
<dbReference type="Gene3D" id="1.10.1020.10">
    <property type="entry name" value="Adenine-specific Methyltransferase, Domain 2"/>
    <property type="match status" value="1"/>
</dbReference>
<dbReference type="GO" id="GO:0009307">
    <property type="term" value="P:DNA restriction-modification system"/>
    <property type="evidence" value="ECO:0007669"/>
    <property type="project" value="InterPro"/>
</dbReference>
<dbReference type="AlphaFoldDB" id="A0A0D8HJP7"/>
<dbReference type="GO" id="GO:0043565">
    <property type="term" value="F:sequence-specific DNA binding"/>
    <property type="evidence" value="ECO:0007669"/>
    <property type="project" value="TreeGrafter"/>
</dbReference>
<dbReference type="InterPro" id="IPR012263">
    <property type="entry name" value="M_m6A_EcoRV"/>
</dbReference>
<evidence type="ECO:0000256" key="5">
    <source>
        <dbReference type="ARBA" id="ARBA00022691"/>
    </source>
</evidence>
<reference evidence="7 8" key="1">
    <citation type="submission" date="2015-01" db="EMBL/GenBank/DDBJ databases">
        <title>Draft genome of the acidophilic iron oxidizer Acidithrix ferrooxidans strain Py-F3.</title>
        <authorList>
            <person name="Poehlein A."/>
            <person name="Eisen S."/>
            <person name="Schloemann M."/>
            <person name="Johnson B.D."/>
            <person name="Daniel R."/>
            <person name="Muehling M."/>
        </authorList>
    </citation>
    <scope>NUCLEOTIDE SEQUENCE [LARGE SCALE GENOMIC DNA]</scope>
    <source>
        <strain evidence="7 8">Py-F3</strain>
    </source>
</reference>
<dbReference type="PANTHER" id="PTHR30481">
    <property type="entry name" value="DNA ADENINE METHYLASE"/>
    <property type="match status" value="1"/>
</dbReference>
<evidence type="ECO:0000256" key="2">
    <source>
        <dbReference type="ARBA" id="ARBA00011900"/>
    </source>
</evidence>
<dbReference type="EMBL" id="JXYS01000023">
    <property type="protein sequence ID" value="KJF18168.1"/>
    <property type="molecule type" value="Genomic_DNA"/>
</dbReference>
<dbReference type="SUPFAM" id="SSF53335">
    <property type="entry name" value="S-adenosyl-L-methionine-dependent methyltransferases"/>
    <property type="match status" value="1"/>
</dbReference>
<comment type="caution">
    <text evidence="7">The sequence shown here is derived from an EMBL/GenBank/DDBJ whole genome shotgun (WGS) entry which is preliminary data.</text>
</comment>
<dbReference type="Proteomes" id="UP000032360">
    <property type="component" value="Unassembled WGS sequence"/>
</dbReference>
<dbReference type="GO" id="GO:0006298">
    <property type="term" value="P:mismatch repair"/>
    <property type="evidence" value="ECO:0007669"/>
    <property type="project" value="TreeGrafter"/>
</dbReference>
<organism evidence="7 8">
    <name type="scientific">Acidithrix ferrooxidans</name>
    <dbReference type="NCBI Taxonomy" id="1280514"/>
    <lineage>
        <taxon>Bacteria</taxon>
        <taxon>Bacillati</taxon>
        <taxon>Actinomycetota</taxon>
        <taxon>Acidimicrobiia</taxon>
        <taxon>Acidimicrobiales</taxon>
        <taxon>Acidimicrobiaceae</taxon>
        <taxon>Acidithrix</taxon>
    </lineage>
</organism>
<name>A0A0D8HJP7_9ACTN</name>
<dbReference type="GO" id="GO:0009007">
    <property type="term" value="F:site-specific DNA-methyltransferase (adenine-specific) activity"/>
    <property type="evidence" value="ECO:0007669"/>
    <property type="project" value="UniProtKB-EC"/>
</dbReference>
<proteinExistence type="inferred from homology"/>
<keyword evidence="5" id="KW-0949">S-adenosyl-L-methionine</keyword>
<dbReference type="EC" id="2.1.1.72" evidence="2"/>
<gene>
    <name evidence="7" type="ORF">AXFE_09130</name>
</gene>
<dbReference type="PATRIC" id="fig|1280514.3.peg.1202"/>